<keyword evidence="6" id="KW-1185">Reference proteome</keyword>
<dbReference type="Pfam" id="PF24681">
    <property type="entry name" value="Kelch_KLHDC2_KLHL20_DRC7"/>
    <property type="match status" value="2"/>
</dbReference>
<organism evidence="5 6">
    <name type="scientific">Stentor coeruleus</name>
    <dbReference type="NCBI Taxonomy" id="5963"/>
    <lineage>
        <taxon>Eukaryota</taxon>
        <taxon>Sar</taxon>
        <taxon>Alveolata</taxon>
        <taxon>Ciliophora</taxon>
        <taxon>Postciliodesmatophora</taxon>
        <taxon>Heterotrichea</taxon>
        <taxon>Heterotrichida</taxon>
        <taxon>Stentoridae</taxon>
        <taxon>Stentor</taxon>
    </lineage>
</organism>
<dbReference type="CDD" id="cd00185">
    <property type="entry name" value="TNFRSF"/>
    <property type="match status" value="1"/>
</dbReference>
<name>A0A1R2BKC7_9CILI</name>
<evidence type="ECO:0008006" key="7">
    <source>
        <dbReference type="Google" id="ProtNLM"/>
    </source>
</evidence>
<evidence type="ECO:0000256" key="2">
    <source>
        <dbReference type="ARBA" id="ARBA00022737"/>
    </source>
</evidence>
<feature type="transmembrane region" description="Helical" evidence="3">
    <location>
        <begin position="777"/>
        <end position="796"/>
    </location>
</feature>
<dbReference type="SUPFAM" id="SSF57184">
    <property type="entry name" value="Growth factor receptor domain"/>
    <property type="match status" value="1"/>
</dbReference>
<reference evidence="5 6" key="1">
    <citation type="submission" date="2016-11" db="EMBL/GenBank/DDBJ databases">
        <title>The macronuclear genome of Stentor coeruleus: a giant cell with tiny introns.</title>
        <authorList>
            <person name="Slabodnick M."/>
            <person name="Ruby J.G."/>
            <person name="Reiff S.B."/>
            <person name="Swart E.C."/>
            <person name="Gosai S."/>
            <person name="Prabakaran S."/>
            <person name="Witkowska E."/>
            <person name="Larue G.E."/>
            <person name="Fisher S."/>
            <person name="Freeman R.M."/>
            <person name="Gunawardena J."/>
            <person name="Chu W."/>
            <person name="Stover N.A."/>
            <person name="Gregory B.D."/>
            <person name="Nowacki M."/>
            <person name="Derisi J."/>
            <person name="Roy S.W."/>
            <person name="Marshall W.F."/>
            <person name="Sood P."/>
        </authorList>
    </citation>
    <scope>NUCLEOTIDE SEQUENCE [LARGE SCALE GENOMIC DNA]</scope>
    <source>
        <strain evidence="5">WM001</strain>
    </source>
</reference>
<feature type="chain" id="PRO_5012548640" description="Tyrosine-protein kinase ephrin type A/B receptor-like domain-containing protein" evidence="4">
    <location>
        <begin position="24"/>
        <end position="1160"/>
    </location>
</feature>
<dbReference type="PANTHER" id="PTHR46093:SF18">
    <property type="entry name" value="FIBRONECTIN TYPE-III DOMAIN-CONTAINING PROTEIN"/>
    <property type="match status" value="1"/>
</dbReference>
<keyword evidence="2" id="KW-0677">Repeat</keyword>
<feature type="transmembrane region" description="Helical" evidence="3">
    <location>
        <begin position="1063"/>
        <end position="1088"/>
    </location>
</feature>
<dbReference type="SUPFAM" id="SSF117281">
    <property type="entry name" value="Kelch motif"/>
    <property type="match status" value="3"/>
</dbReference>
<feature type="signal peptide" evidence="4">
    <location>
        <begin position="1"/>
        <end position="23"/>
    </location>
</feature>
<evidence type="ECO:0000313" key="6">
    <source>
        <dbReference type="Proteomes" id="UP000187209"/>
    </source>
</evidence>
<sequence>MLFILCIYLILAVLIQLNIPLQSNPTIYVQALKITQIPSTGTPPQLNYALTSIFDDQENRIISFGGYILEEKSYTYALNIFNLTENLWDRILPESSLVPPGLGSAQLYLRKDRTLLVFFGEKADGISGDVFSFNLNTRIWNTERLIGDPISGRRFYGFERFVFEGKNYVGIFGGITYLGSCNDLFLIDTDSLEVKEMPKVGQVPDTKVGPSLSFFNNSLYAFGYTSGYEETPSEKNLYRYDLIYKYWEIVSTSEPKPEMRNFLSSIVFNDSLYIIYGSCKEKNIFFSSIWKYTFSSSSWSLFSNFKDEFLTQFGQAQSGSKLYFISGRNLVDIYNSISYIDFSKSPHKRKTLAINWEGPSARKNFCSKIINDKIWIFGGVSDKGAYLNDIWEYYITNNYWKRVITQGKEPKSRELTSCILVIGGGVVIYGGRDSTTIFNDFSYYDSNNKYWITLNDGTDFLSGRYGACFIPYLFSMLIIGGADFGGTISQILIYNYVMNTIYTVIEKNNIKLAIMDHYCWSETDDNGDVMIFAAGGRSFENNGNSNVYLIRISFEGNNYYSETSIFYSDNSLMPAESSAVAVGDEIIVSFGTFLDYALSKDIIAYNWKNNTVRNLGSFSDIFTFGHGMLHYGKSFYIFGGGIHFGSLKVHSFATAKLFRIDSDEDGYQITCSSGTISPNCDPCPPGYYCEENTPEPCPPGSSSLKISCTHASQCIPCDYGYFSSKSASTLCLECFIGSFCPLGSSFPKDKFVQLTFFQSQPSDYPGNTTFVEKTVNYLWMLIGIISFIATIIIFLGRNFLGWIKNIDIFTDAHEQDLDVPVIYKKNEIGGIFTLYFILGVFVTIFGLFLSFYYDNISEIKSLVPVATLTKNIKADNLAISVTFFEYNGPCVEDNECHENISIDDESFKFTKKIQNCYKDEGNCMIKVEYEDFESENESSVTFKINENIAYSNGIMVTMTCTSSIPENGSSINIPIYPDSTQYVFKGSTPSIFYIELIPSIFTSQSSKWPSFSTGYHLTLLKPTELGSQVSQQTINLKAFIFVKVIMKISNNALITQRNTVSSWFIFLSGLFGSVFGFMETISFLMGLVEGFSENWVKYKFNRLKIHRIKQFRKGYKQLYKHTLKSINQNKVLPESHKINLNDKKDTSNLSMLDNSVLFSI</sequence>
<keyword evidence="4" id="KW-0732">Signal</keyword>
<evidence type="ECO:0000256" key="1">
    <source>
        <dbReference type="ARBA" id="ARBA00022441"/>
    </source>
</evidence>
<protein>
    <recommendedName>
        <fullName evidence="7">Tyrosine-protein kinase ephrin type A/B receptor-like domain-containing protein</fullName>
    </recommendedName>
</protein>
<feature type="transmembrane region" description="Helical" evidence="3">
    <location>
        <begin position="832"/>
        <end position="853"/>
    </location>
</feature>
<proteinExistence type="predicted"/>
<accession>A0A1R2BKC7</accession>
<keyword evidence="3" id="KW-0472">Membrane</keyword>
<evidence type="ECO:0000256" key="4">
    <source>
        <dbReference type="SAM" id="SignalP"/>
    </source>
</evidence>
<evidence type="ECO:0000256" key="3">
    <source>
        <dbReference type="SAM" id="Phobius"/>
    </source>
</evidence>
<dbReference type="InterPro" id="IPR015915">
    <property type="entry name" value="Kelch-typ_b-propeller"/>
</dbReference>
<dbReference type="Gene3D" id="2.120.10.80">
    <property type="entry name" value="Kelch-type beta propeller"/>
    <property type="match status" value="2"/>
</dbReference>
<keyword evidence="1" id="KW-0880">Kelch repeat</keyword>
<dbReference type="PANTHER" id="PTHR46093">
    <property type="entry name" value="ACYL-COA-BINDING DOMAIN-CONTAINING PROTEIN 5"/>
    <property type="match status" value="1"/>
</dbReference>
<evidence type="ECO:0000313" key="5">
    <source>
        <dbReference type="EMBL" id="OMJ77208.1"/>
    </source>
</evidence>
<dbReference type="OrthoDB" id="10002937at2759"/>
<keyword evidence="3" id="KW-1133">Transmembrane helix</keyword>
<comment type="caution">
    <text evidence="5">The sequence shown here is derived from an EMBL/GenBank/DDBJ whole genome shotgun (WGS) entry which is preliminary data.</text>
</comment>
<dbReference type="Proteomes" id="UP000187209">
    <property type="component" value="Unassembled WGS sequence"/>
</dbReference>
<keyword evidence="3" id="KW-0812">Transmembrane</keyword>
<dbReference type="EMBL" id="MPUH01000587">
    <property type="protein sequence ID" value="OMJ77208.1"/>
    <property type="molecule type" value="Genomic_DNA"/>
</dbReference>
<gene>
    <name evidence="5" type="ORF">SteCoe_23243</name>
</gene>
<dbReference type="InterPro" id="IPR009030">
    <property type="entry name" value="Growth_fac_rcpt_cys_sf"/>
</dbReference>
<dbReference type="AlphaFoldDB" id="A0A1R2BKC7"/>